<dbReference type="NCBIfam" id="TIGR02522">
    <property type="entry name" value="pilus_cpaD"/>
    <property type="match status" value="1"/>
</dbReference>
<sequence>MPTQMQIAEPLGVFAKKTRPRTRRLARVLAAALLAPLGACGVQRTLPPPATPHDYHDRHPVVLSDAPQVLDVFPSSFRGRIDNDTQGRINEFVARYREFGHGQITMLTPVGSPAAAASAAEANAVRRALAYAGIGGNIIGGTYPVTDPKLAAPIRLSFQSLKAKVAGRCGEWPRDLASGSSVDGWENQTYWNFGCASQATLSAQVADPRDLANPRGETPSDIELRMRNINKMRRGEEPSTMWRLKASDISQVGGS</sequence>
<protein>
    <submittedName>
        <fullName evidence="1">Type IV pilus protein</fullName>
    </submittedName>
</protein>
<dbReference type="Pfam" id="PF09476">
    <property type="entry name" value="Pilus_CpaD"/>
    <property type="match status" value="1"/>
</dbReference>
<dbReference type="RefSeq" id="WP_281931347.1">
    <property type="nucleotide sequence ID" value="NZ_AP027142.1"/>
</dbReference>
<dbReference type="InterPro" id="IPR013361">
    <property type="entry name" value="Pilus_CpaD"/>
</dbReference>
<accession>A0ABM8E780</accession>
<evidence type="ECO:0000313" key="1">
    <source>
        <dbReference type="EMBL" id="BDV33819.1"/>
    </source>
</evidence>
<dbReference type="InterPro" id="IPR019027">
    <property type="entry name" value="Pilus_biogenesis_CpaD-related"/>
</dbReference>
<evidence type="ECO:0000313" key="2">
    <source>
        <dbReference type="Proteomes" id="UP001317629"/>
    </source>
</evidence>
<proteinExistence type="predicted"/>
<reference evidence="1 2" key="1">
    <citation type="journal article" date="2023" name="Int. J. Syst. Evol. Microbiol.">
        <title>Methylocystis iwaonis sp. nov., a type II methane-oxidizing bacterium from surface soil of a rice paddy field in Japan, and emended description of the genus Methylocystis (ex Whittenbury et al. 1970) Bowman et al. 1993.</title>
        <authorList>
            <person name="Kaise H."/>
            <person name="Sawadogo J.B."/>
            <person name="Alam M.S."/>
            <person name="Ueno C."/>
            <person name="Dianou D."/>
            <person name="Shinjo R."/>
            <person name="Asakawa S."/>
        </authorList>
    </citation>
    <scope>NUCLEOTIDE SEQUENCE [LARGE SCALE GENOMIC DNA]</scope>
    <source>
        <strain evidence="1 2">SS37A-Re</strain>
    </source>
</reference>
<dbReference type="Proteomes" id="UP001317629">
    <property type="component" value="Chromosome"/>
</dbReference>
<keyword evidence="2" id="KW-1185">Reference proteome</keyword>
<organism evidence="1 2">
    <name type="scientific">Methylocystis iwaonis</name>
    <dbReference type="NCBI Taxonomy" id="2885079"/>
    <lineage>
        <taxon>Bacteria</taxon>
        <taxon>Pseudomonadati</taxon>
        <taxon>Pseudomonadota</taxon>
        <taxon>Alphaproteobacteria</taxon>
        <taxon>Hyphomicrobiales</taxon>
        <taxon>Methylocystaceae</taxon>
        <taxon>Methylocystis</taxon>
    </lineage>
</organism>
<name>A0ABM8E780_9HYPH</name>
<dbReference type="EMBL" id="AP027142">
    <property type="protein sequence ID" value="BDV33819.1"/>
    <property type="molecule type" value="Genomic_DNA"/>
</dbReference>
<gene>
    <name evidence="1" type="ORF">SS37A_13480</name>
</gene>